<dbReference type="AlphaFoldDB" id="A0A1F5NS11"/>
<proteinExistence type="predicted"/>
<gene>
    <name evidence="1" type="ORF">A2660_01210</name>
</gene>
<evidence type="ECO:0000313" key="1">
    <source>
        <dbReference type="EMBL" id="OGE80466.1"/>
    </source>
</evidence>
<organism evidence="1 2">
    <name type="scientific">Candidatus Doudnabacteria bacterium RIFCSPHIGHO2_01_FULL_45_18</name>
    <dbReference type="NCBI Taxonomy" id="1817823"/>
    <lineage>
        <taxon>Bacteria</taxon>
        <taxon>Candidatus Doudnaibacteriota</taxon>
    </lineage>
</organism>
<accession>A0A1F5NS11</accession>
<comment type="caution">
    <text evidence="1">The sequence shown here is derived from an EMBL/GenBank/DDBJ whole genome shotgun (WGS) entry which is preliminary data.</text>
</comment>
<sequence length="71" mass="7872">MEKNTLIVQGNLLLKGSSDAAITIDEWFDLYVMVGADLEGAQARKVVDIAFRLIQKQLEKKQPEPTNAANI</sequence>
<reference evidence="1 2" key="1">
    <citation type="journal article" date="2016" name="Nat. Commun.">
        <title>Thousands of microbial genomes shed light on interconnected biogeochemical processes in an aquifer system.</title>
        <authorList>
            <person name="Anantharaman K."/>
            <person name="Brown C.T."/>
            <person name="Hug L.A."/>
            <person name="Sharon I."/>
            <person name="Castelle C.J."/>
            <person name="Probst A.J."/>
            <person name="Thomas B.C."/>
            <person name="Singh A."/>
            <person name="Wilkins M.J."/>
            <person name="Karaoz U."/>
            <person name="Brodie E.L."/>
            <person name="Williams K.H."/>
            <person name="Hubbard S.S."/>
            <person name="Banfield J.F."/>
        </authorList>
    </citation>
    <scope>NUCLEOTIDE SEQUENCE [LARGE SCALE GENOMIC DNA]</scope>
</reference>
<protein>
    <submittedName>
        <fullName evidence="1">Uncharacterized protein</fullName>
    </submittedName>
</protein>
<evidence type="ECO:0000313" key="2">
    <source>
        <dbReference type="Proteomes" id="UP000176233"/>
    </source>
</evidence>
<dbReference type="EMBL" id="MFEJ01000011">
    <property type="protein sequence ID" value="OGE80466.1"/>
    <property type="molecule type" value="Genomic_DNA"/>
</dbReference>
<dbReference type="Proteomes" id="UP000176233">
    <property type="component" value="Unassembled WGS sequence"/>
</dbReference>
<name>A0A1F5NS11_9BACT</name>